<feature type="signal peptide" evidence="1">
    <location>
        <begin position="1"/>
        <end position="24"/>
    </location>
</feature>
<dbReference type="AlphaFoldDB" id="A0A370H1X2"/>
<proteinExistence type="predicted"/>
<keyword evidence="3" id="KW-1185">Reference proteome</keyword>
<evidence type="ECO:0000256" key="1">
    <source>
        <dbReference type="SAM" id="SignalP"/>
    </source>
</evidence>
<evidence type="ECO:0000313" key="3">
    <source>
        <dbReference type="Proteomes" id="UP000254720"/>
    </source>
</evidence>
<name>A0A370H1X2_9COXI</name>
<protein>
    <submittedName>
        <fullName evidence="2">Uncharacterized protein</fullName>
    </submittedName>
</protein>
<feature type="chain" id="PRO_5016886536" evidence="1">
    <location>
        <begin position="25"/>
        <end position="131"/>
    </location>
</feature>
<gene>
    <name evidence="2" type="ORF">C8D86_10317</name>
</gene>
<dbReference type="Proteomes" id="UP000254720">
    <property type="component" value="Unassembled WGS sequence"/>
</dbReference>
<reference evidence="2 3" key="1">
    <citation type="submission" date="2018-07" db="EMBL/GenBank/DDBJ databases">
        <title>Genomic Encyclopedia of Type Strains, Phase IV (KMG-IV): sequencing the most valuable type-strain genomes for metagenomic binning, comparative biology and taxonomic classification.</title>
        <authorList>
            <person name="Goeker M."/>
        </authorList>
    </citation>
    <scope>NUCLEOTIDE SEQUENCE [LARGE SCALE GENOMIC DNA]</scope>
    <source>
        <strain evidence="2 3">DSM 16500</strain>
    </source>
</reference>
<sequence>MKNISVFAGFVLATLCTTSLFAHGEDKPGPHGGFIRMPGAFHTEVMAEKAGLRIMLLDINFQNPTVEDSSVKVTLKADNKEILLKCKTDKDSFFCPMTGHLREKKGILAIQAMRHKAKGAQVEYPFPLQQA</sequence>
<dbReference type="EMBL" id="QQAX01000003">
    <property type="protein sequence ID" value="RDI48053.1"/>
    <property type="molecule type" value="Genomic_DNA"/>
</dbReference>
<organism evidence="2 3">
    <name type="scientific">Aquicella lusitana</name>
    <dbReference type="NCBI Taxonomy" id="254246"/>
    <lineage>
        <taxon>Bacteria</taxon>
        <taxon>Pseudomonadati</taxon>
        <taxon>Pseudomonadota</taxon>
        <taxon>Gammaproteobacteria</taxon>
        <taxon>Legionellales</taxon>
        <taxon>Coxiellaceae</taxon>
        <taxon>Aquicella</taxon>
    </lineage>
</organism>
<accession>A0A370H1X2</accession>
<comment type="caution">
    <text evidence="2">The sequence shown here is derived from an EMBL/GenBank/DDBJ whole genome shotgun (WGS) entry which is preliminary data.</text>
</comment>
<evidence type="ECO:0000313" key="2">
    <source>
        <dbReference type="EMBL" id="RDI48053.1"/>
    </source>
</evidence>
<keyword evidence="1" id="KW-0732">Signal</keyword>